<reference evidence="1" key="1">
    <citation type="submission" date="2023-07" db="EMBL/GenBank/DDBJ databases">
        <authorList>
            <consortium name="CYATHOMIX"/>
        </authorList>
    </citation>
    <scope>NUCLEOTIDE SEQUENCE</scope>
    <source>
        <strain evidence="1">N/A</strain>
    </source>
</reference>
<proteinExistence type="predicted"/>
<dbReference type="EMBL" id="CATQJL010000316">
    <property type="protein sequence ID" value="CAJ0605617.1"/>
    <property type="molecule type" value="Genomic_DNA"/>
</dbReference>
<dbReference type="AlphaFoldDB" id="A0AA36MDM2"/>
<organism evidence="1 2">
    <name type="scientific">Cylicocyclus nassatus</name>
    <name type="common">Nematode worm</name>
    <dbReference type="NCBI Taxonomy" id="53992"/>
    <lineage>
        <taxon>Eukaryota</taxon>
        <taxon>Metazoa</taxon>
        <taxon>Ecdysozoa</taxon>
        <taxon>Nematoda</taxon>
        <taxon>Chromadorea</taxon>
        <taxon>Rhabditida</taxon>
        <taxon>Rhabditina</taxon>
        <taxon>Rhabditomorpha</taxon>
        <taxon>Strongyloidea</taxon>
        <taxon>Strongylidae</taxon>
        <taxon>Cylicocyclus</taxon>
    </lineage>
</organism>
<comment type="caution">
    <text evidence="1">The sequence shown here is derived from an EMBL/GenBank/DDBJ whole genome shotgun (WGS) entry which is preliminary data.</text>
</comment>
<dbReference type="Gene3D" id="3.40.50.11340">
    <property type="match status" value="1"/>
</dbReference>
<gene>
    <name evidence="1" type="ORF">CYNAS_LOCUS17600</name>
</gene>
<keyword evidence="2" id="KW-1185">Reference proteome</keyword>
<name>A0AA36MDM2_CYLNA</name>
<sequence length="128" mass="14735">MNVLPSPKILFLSLSVILFIIITQFDWRCAAVKKADSPRKYLGFKMNKGRFGNQLFHFISGYGIARTLNRTHYLSLQDDAIAHVVNFLRQYKDVFPRLQDTFVLAPYDANETQVDFIGGCCNFLNPLR</sequence>
<evidence type="ECO:0000313" key="1">
    <source>
        <dbReference type="EMBL" id="CAJ0605617.1"/>
    </source>
</evidence>
<evidence type="ECO:0000313" key="2">
    <source>
        <dbReference type="Proteomes" id="UP001176961"/>
    </source>
</evidence>
<accession>A0AA36MDM2</accession>
<dbReference type="Proteomes" id="UP001176961">
    <property type="component" value="Unassembled WGS sequence"/>
</dbReference>
<protein>
    <submittedName>
        <fullName evidence="1">Uncharacterized protein</fullName>
    </submittedName>
</protein>